<dbReference type="Pfam" id="PF11335">
    <property type="entry name" value="DUF3137"/>
    <property type="match status" value="1"/>
</dbReference>
<dbReference type="InterPro" id="IPR021484">
    <property type="entry name" value="DUF3137"/>
</dbReference>
<reference evidence="1" key="1">
    <citation type="submission" date="2019-08" db="EMBL/GenBank/DDBJ databases">
        <authorList>
            <person name="Kucharzyk K."/>
            <person name="Murdoch R.W."/>
            <person name="Higgins S."/>
            <person name="Loffler F."/>
        </authorList>
    </citation>
    <scope>NUCLEOTIDE SEQUENCE</scope>
</reference>
<protein>
    <recommendedName>
        <fullName evidence="2">DUF3137 domain-containing protein</fullName>
    </recommendedName>
</protein>
<dbReference type="EMBL" id="VSSQ01068869">
    <property type="protein sequence ID" value="MPN21002.1"/>
    <property type="molecule type" value="Genomic_DNA"/>
</dbReference>
<name>A0A645G4W6_9ZZZZ</name>
<sequence length="178" mass="20674">MVKFSELKAEAERHSSKGGTYWETVFRGIFFIGDFQKNFKTNTYVLPDKTERLFGRTFAGFFQRFDNLGWGRGDMVRMEDPEFEKRFVVFSKDQIEARYILSPDLMRAMCTMRDKYSGKIGFAFLKSSVYIAIPSGVDRFELHGGGTFRAIERLAEEIGIFLDIVGILKLNVRIWTKE</sequence>
<organism evidence="1">
    <name type="scientific">bioreactor metagenome</name>
    <dbReference type="NCBI Taxonomy" id="1076179"/>
    <lineage>
        <taxon>unclassified sequences</taxon>
        <taxon>metagenomes</taxon>
        <taxon>ecological metagenomes</taxon>
    </lineage>
</organism>
<evidence type="ECO:0008006" key="2">
    <source>
        <dbReference type="Google" id="ProtNLM"/>
    </source>
</evidence>
<proteinExistence type="predicted"/>
<gene>
    <name evidence="1" type="ORF">SDC9_168381</name>
</gene>
<accession>A0A645G4W6</accession>
<comment type="caution">
    <text evidence="1">The sequence shown here is derived from an EMBL/GenBank/DDBJ whole genome shotgun (WGS) entry which is preliminary data.</text>
</comment>
<dbReference type="AlphaFoldDB" id="A0A645G4W6"/>
<evidence type="ECO:0000313" key="1">
    <source>
        <dbReference type="EMBL" id="MPN21002.1"/>
    </source>
</evidence>